<dbReference type="RefSeq" id="WP_154663995.1">
    <property type="nucleotide sequence ID" value="NZ_JACJHX010000015.1"/>
</dbReference>
<reference evidence="1 2" key="1">
    <citation type="submission" date="2020-08" db="EMBL/GenBank/DDBJ databases">
        <title>Genomic Encyclopedia of Type Strains, Phase IV (KMG-IV): sequencing the most valuable type-strain genomes for metagenomic binning, comparative biology and taxonomic classification.</title>
        <authorList>
            <person name="Goeker M."/>
        </authorList>
    </citation>
    <scope>NUCLEOTIDE SEQUENCE [LARGE SCALE GENOMIC DNA]</scope>
    <source>
        <strain evidence="1 2">DSM 105481</strain>
    </source>
</reference>
<gene>
    <name evidence="1" type="ORF">HNP81_003850</name>
</gene>
<protein>
    <recommendedName>
        <fullName evidence="3">DUF2892 domain-containing protein</fullName>
    </recommendedName>
</protein>
<evidence type="ECO:0008006" key="3">
    <source>
        <dbReference type="Google" id="ProtNLM"/>
    </source>
</evidence>
<accession>A0ABR6CV96</accession>
<keyword evidence="2" id="KW-1185">Reference proteome</keyword>
<evidence type="ECO:0000313" key="1">
    <source>
        <dbReference type="EMBL" id="MBA9028530.1"/>
    </source>
</evidence>
<dbReference type="Proteomes" id="UP000626697">
    <property type="component" value="Unassembled WGS sequence"/>
</dbReference>
<name>A0ABR6CV96_9BACI</name>
<evidence type="ECO:0000313" key="2">
    <source>
        <dbReference type="Proteomes" id="UP000626697"/>
    </source>
</evidence>
<comment type="caution">
    <text evidence="1">The sequence shown here is derived from an EMBL/GenBank/DDBJ whole genome shotgun (WGS) entry which is preliminary data.</text>
</comment>
<organism evidence="1 2">
    <name type="scientific">Peribacillus huizhouensis</name>
    <dbReference type="NCBI Taxonomy" id="1501239"/>
    <lineage>
        <taxon>Bacteria</taxon>
        <taxon>Bacillati</taxon>
        <taxon>Bacillota</taxon>
        <taxon>Bacilli</taxon>
        <taxon>Bacillales</taxon>
        <taxon>Bacillaceae</taxon>
        <taxon>Peribacillus</taxon>
    </lineage>
</organism>
<proteinExistence type="predicted"/>
<sequence length="48" mass="4936">MRISLLGISISLFGIALILTSSGSATSFGLLVSFLGLAVSLTSCFLKE</sequence>
<dbReference type="EMBL" id="JACJHX010000015">
    <property type="protein sequence ID" value="MBA9028530.1"/>
    <property type="molecule type" value="Genomic_DNA"/>
</dbReference>